<dbReference type="GeneID" id="14552429"/>
<evidence type="ECO:0000313" key="2">
    <source>
        <dbReference type="EMBL" id="ALU32707.1"/>
    </source>
</evidence>
<evidence type="ECO:0000313" key="1">
    <source>
        <dbReference type="EMBL" id="ALU29965.1"/>
    </source>
</evidence>
<sequence length="104" mass="11786">MIKVDPGVLNPYAELKLIDEGVEIEANSIEHVVIRFLSSEDAILKIDCEGCERYMTSFPESLNKFMGYPVSYFNLIKLILFKSIGNNQFVSNGFGSNPLSFNQW</sequence>
<dbReference type="EMBL" id="CP013694">
    <property type="protein sequence ID" value="ALU29965.1"/>
    <property type="molecule type" value="Genomic_DNA"/>
</dbReference>
<dbReference type="Proteomes" id="UP000060043">
    <property type="component" value="Chromosome"/>
</dbReference>
<gene>
    <name evidence="1" type="ORF">ATY89_08475</name>
    <name evidence="2" type="ORF">ATZ20_11480</name>
</gene>
<evidence type="ECO:0000313" key="4">
    <source>
        <dbReference type="Proteomes" id="UP000065473"/>
    </source>
</evidence>
<proteinExistence type="predicted"/>
<dbReference type="Proteomes" id="UP000065473">
    <property type="component" value="Chromosome"/>
</dbReference>
<dbReference type="RefSeq" id="WP_011278729.1">
    <property type="nucleotide sequence ID" value="NZ_BHWZ01000005.1"/>
</dbReference>
<dbReference type="EMBL" id="CP013695">
    <property type="protein sequence ID" value="ALU32707.1"/>
    <property type="molecule type" value="Genomic_DNA"/>
</dbReference>
<name>A0A0U3FZR3_9CREN</name>
<reference evidence="3 4" key="1">
    <citation type="submission" date="2015-12" db="EMBL/GenBank/DDBJ databases">
        <title>A stable core within a dynamic pangenome in Sulfolobus acidocaldarius.</title>
        <authorList>
            <person name="Anderson R."/>
            <person name="Kouris A."/>
            <person name="Seward C."/>
            <person name="Campbell K."/>
            <person name="Whitaker R."/>
        </authorList>
    </citation>
    <scope>NUCLEOTIDE SEQUENCE [LARGE SCALE GENOMIC DNA]</scope>
    <source>
        <strain evidence="1 4">GG12-C01-09</strain>
        <strain evidence="2 3">NG05B_CO5_07</strain>
    </source>
</reference>
<organism evidence="2 3">
    <name type="scientific">Sulfolobus acidocaldarius</name>
    <dbReference type="NCBI Taxonomy" id="2285"/>
    <lineage>
        <taxon>Archaea</taxon>
        <taxon>Thermoproteota</taxon>
        <taxon>Thermoprotei</taxon>
        <taxon>Sulfolobales</taxon>
        <taxon>Sulfolobaceae</taxon>
        <taxon>Sulfolobus</taxon>
    </lineage>
</organism>
<protein>
    <submittedName>
        <fullName evidence="2">Uncharacterized protein</fullName>
    </submittedName>
</protein>
<evidence type="ECO:0000313" key="3">
    <source>
        <dbReference type="Proteomes" id="UP000060043"/>
    </source>
</evidence>
<accession>A0A0U3FZR3</accession>
<dbReference type="AlphaFoldDB" id="A0A0U3FZR3"/>